<dbReference type="AlphaFoldDB" id="A0A2K8T4M3"/>
<protein>
    <submittedName>
        <fullName evidence="1">Uncharacterized protein</fullName>
    </submittedName>
</protein>
<sequence>MQRKVRHRFEAGKINQTRNADFAVKLIGLTQNISQTLISPCRASCSKSGNRKGALATLLPLR</sequence>
<gene>
    <name evidence="1" type="ORF">COO91_08751</name>
</gene>
<accession>A0A2K8T4M3</accession>
<dbReference type="Proteomes" id="UP000232003">
    <property type="component" value="Chromosome"/>
</dbReference>
<proteinExistence type="predicted"/>
<reference evidence="1 2" key="1">
    <citation type="submission" date="2017-11" db="EMBL/GenBank/DDBJ databases">
        <title>Complete genome of a free-living desiccation-tolerant cyanobacterium and its photosynthetic adaptation to extreme terrestrial habitat.</title>
        <authorList>
            <person name="Shang J."/>
        </authorList>
    </citation>
    <scope>NUCLEOTIDE SEQUENCE [LARGE SCALE GENOMIC DNA]</scope>
    <source>
        <strain evidence="1 2">CCNUN1</strain>
    </source>
</reference>
<evidence type="ECO:0000313" key="1">
    <source>
        <dbReference type="EMBL" id="AUB42609.1"/>
    </source>
</evidence>
<dbReference type="EMBL" id="CP024785">
    <property type="protein sequence ID" value="AUB42609.1"/>
    <property type="molecule type" value="Genomic_DNA"/>
</dbReference>
<evidence type="ECO:0000313" key="2">
    <source>
        <dbReference type="Proteomes" id="UP000232003"/>
    </source>
</evidence>
<organism evidence="1 2">
    <name type="scientific">Nostoc flagelliforme CCNUN1</name>
    <dbReference type="NCBI Taxonomy" id="2038116"/>
    <lineage>
        <taxon>Bacteria</taxon>
        <taxon>Bacillati</taxon>
        <taxon>Cyanobacteriota</taxon>
        <taxon>Cyanophyceae</taxon>
        <taxon>Nostocales</taxon>
        <taxon>Nostocaceae</taxon>
        <taxon>Nostoc</taxon>
    </lineage>
</organism>
<name>A0A2K8T4M3_9NOSO</name>
<dbReference type="KEGG" id="nfl:COO91_08751"/>
<keyword evidence="2" id="KW-1185">Reference proteome</keyword>